<dbReference type="Gene3D" id="3.30.9.80">
    <property type="match status" value="1"/>
</dbReference>
<keyword evidence="2" id="KW-1185">Reference proteome</keyword>
<dbReference type="PANTHER" id="PTHR37417">
    <property type="entry name" value="67 KDA MYOSIN-CROSS-REACTIVE ANTIGEN FAMILY PROTEIN (AFU_ORTHOLOGUE AFUA_5G09970)"/>
    <property type="match status" value="1"/>
</dbReference>
<proteinExistence type="predicted"/>
<dbReference type="STRING" id="675824.A0A1E3PXF3"/>
<dbReference type="EMBL" id="KV454301">
    <property type="protein sequence ID" value="ODQ70000.1"/>
    <property type="molecule type" value="Genomic_DNA"/>
</dbReference>
<name>A0A1E3PXF3_LIPST</name>
<reference evidence="1 2" key="1">
    <citation type="journal article" date="2016" name="Proc. Natl. Acad. Sci. U.S.A.">
        <title>Comparative genomics of biotechnologically important yeasts.</title>
        <authorList>
            <person name="Riley R."/>
            <person name="Haridas S."/>
            <person name="Wolfe K.H."/>
            <person name="Lopes M.R."/>
            <person name="Hittinger C.T."/>
            <person name="Goeker M."/>
            <person name="Salamov A.A."/>
            <person name="Wisecaver J.H."/>
            <person name="Long T.M."/>
            <person name="Calvey C.H."/>
            <person name="Aerts A.L."/>
            <person name="Barry K.W."/>
            <person name="Choi C."/>
            <person name="Clum A."/>
            <person name="Coughlan A.Y."/>
            <person name="Deshpande S."/>
            <person name="Douglass A.P."/>
            <person name="Hanson S.J."/>
            <person name="Klenk H.-P."/>
            <person name="LaButti K.M."/>
            <person name="Lapidus A."/>
            <person name="Lindquist E.A."/>
            <person name="Lipzen A.M."/>
            <person name="Meier-Kolthoff J.P."/>
            <person name="Ohm R.A."/>
            <person name="Otillar R.P."/>
            <person name="Pangilinan J.L."/>
            <person name="Peng Y."/>
            <person name="Rokas A."/>
            <person name="Rosa C.A."/>
            <person name="Scheuner C."/>
            <person name="Sibirny A.A."/>
            <person name="Slot J.C."/>
            <person name="Stielow J.B."/>
            <person name="Sun H."/>
            <person name="Kurtzman C.P."/>
            <person name="Blackwell M."/>
            <person name="Grigoriev I.V."/>
            <person name="Jeffries T.W."/>
        </authorList>
    </citation>
    <scope>NUCLEOTIDE SEQUENCE [LARGE SCALE GENOMIC DNA]</scope>
    <source>
        <strain evidence="1 2">NRRL Y-11557</strain>
    </source>
</reference>
<dbReference type="InterPro" id="IPR036188">
    <property type="entry name" value="FAD/NAD-bd_sf"/>
</dbReference>
<dbReference type="OrthoDB" id="545169at2759"/>
<dbReference type="PANTHER" id="PTHR37417:SF2">
    <property type="entry name" value="67 KDA MYOSIN-CROSS-REACTIVE ANTIGEN FAMILY PROTEIN (AFU_ORTHOLOGUE AFUA_5G09970)"/>
    <property type="match status" value="1"/>
</dbReference>
<organism evidence="1 2">
    <name type="scientific">Lipomyces starkeyi NRRL Y-11557</name>
    <dbReference type="NCBI Taxonomy" id="675824"/>
    <lineage>
        <taxon>Eukaryota</taxon>
        <taxon>Fungi</taxon>
        <taxon>Dikarya</taxon>
        <taxon>Ascomycota</taxon>
        <taxon>Saccharomycotina</taxon>
        <taxon>Lipomycetes</taxon>
        <taxon>Lipomycetales</taxon>
        <taxon>Lipomycetaceae</taxon>
        <taxon>Lipomyces</taxon>
    </lineage>
</organism>
<dbReference type="Pfam" id="PF06100">
    <property type="entry name" value="MCRA"/>
    <property type="match status" value="1"/>
</dbReference>
<dbReference type="GO" id="GO:0050151">
    <property type="term" value="F:oleate hydratase activity"/>
    <property type="evidence" value="ECO:0007669"/>
    <property type="project" value="InterPro"/>
</dbReference>
<dbReference type="SUPFAM" id="SSF51905">
    <property type="entry name" value="FAD/NAD(P)-binding domain"/>
    <property type="match status" value="1"/>
</dbReference>
<evidence type="ECO:0000313" key="1">
    <source>
        <dbReference type="EMBL" id="ODQ70000.1"/>
    </source>
</evidence>
<dbReference type="InterPro" id="IPR010354">
    <property type="entry name" value="Oleate_hydratase"/>
</dbReference>
<dbReference type="Proteomes" id="UP000094385">
    <property type="component" value="Unassembled WGS sequence"/>
</dbReference>
<protein>
    <recommendedName>
        <fullName evidence="3">Oleate hydratase</fullName>
    </recommendedName>
</protein>
<dbReference type="AlphaFoldDB" id="A0A1E3PXF3"/>
<dbReference type="GO" id="GO:0006631">
    <property type="term" value="P:fatty acid metabolic process"/>
    <property type="evidence" value="ECO:0007669"/>
    <property type="project" value="InterPro"/>
</dbReference>
<gene>
    <name evidence="1" type="ORF">LIPSTDRAFT_6108</name>
</gene>
<dbReference type="GO" id="GO:0071949">
    <property type="term" value="F:FAD binding"/>
    <property type="evidence" value="ECO:0007669"/>
    <property type="project" value="InterPro"/>
</dbReference>
<sequence length="535" mass="59908">MITPHNANDEREDAGSTQVWLVGGGIASLAAAVFLIKDADVPPSHIHIFDLHSHPGGGVTGFGDASTGYVLHSGQQISYRDSCTEKLLSQVPSTEVGKTPWDKHKYRSSEEKYHARHLTRALVEGPSGPEKLDSQKLGLNLRERLELIRVMLESEHALGRKMISDVFHADFFDTKFWLIWSTTYAFHPQHSVVEFRRYLRKFVQDIVHCDTSTGPDEMRYSQNESIIQPITRFLQDEGVDFRLKDRVVDILTYPSSDPTTVSEIKYLGCDGSEMLVTLDPTDLVFVTLGSVGSGTVLGTNSVAPNLSSAESPDSGWSLWYQFAQKSRKFGNPSNFSSSTPDALFETFTVTLKDPEFFDRIIKLTNNKPGSQPVLSLAGSNWVLSLDIRRQPVFHGQPDTVQVFSGWALYPDREGNYVKKPMLQCSGSEIMKELLQHLKFPLTNILANSITIPCVSPRVRSPLLVRSHDDRPLIIPHHTTNIAFLGQFVEIPDEPTLSMEYSVHGAQFAVNHLMGLKKEPPKPRKNHLVEFLDLLT</sequence>
<accession>A0A1E3PXF3</accession>
<evidence type="ECO:0008006" key="3">
    <source>
        <dbReference type="Google" id="ProtNLM"/>
    </source>
</evidence>
<dbReference type="Gene3D" id="3.50.50.60">
    <property type="entry name" value="FAD/NAD(P)-binding domain"/>
    <property type="match status" value="2"/>
</dbReference>
<evidence type="ECO:0000313" key="2">
    <source>
        <dbReference type="Proteomes" id="UP000094385"/>
    </source>
</evidence>